<dbReference type="PRINTS" id="PR00081">
    <property type="entry name" value="GDHRDH"/>
</dbReference>
<comment type="similarity">
    <text evidence="1 3">Belongs to the short-chain dehydrogenases/reductases (SDR) family.</text>
</comment>
<proteinExistence type="inferred from homology"/>
<sequence>MNISHKTILITGGGSGIGLAIAQLLSEHGNRLILTGRNQAKLDRAAAQVPNATAIACDITNAADVTRLVDRVQTEFGDLSVLINNAGQGSAYQLGANANAFAIAEAEMTTNYLAIVRLTELLLPMLGQQPEAAIVNVSSIVAFAPQVKIPTYSASKAALHSYTQALRHSLAKTTAIRVFELMPPLVDTELTQEIGGANGIPPQQVATELLAGLEQDTNEILVGQTAQFYDYHRASPAEAFAMLNQ</sequence>
<evidence type="ECO:0000259" key="4">
    <source>
        <dbReference type="SMART" id="SM00822"/>
    </source>
</evidence>
<dbReference type="EMBL" id="WQKZ01000003">
    <property type="protein sequence ID" value="MVN77588.1"/>
    <property type="molecule type" value="Genomic_DNA"/>
</dbReference>
<reference evidence="5 6" key="1">
    <citation type="submission" date="2019-12" db="EMBL/GenBank/DDBJ databases">
        <title>Hymenobacter sp. HMF4947 Genome sequencing and assembly.</title>
        <authorList>
            <person name="Kang H."/>
            <person name="Cha I."/>
            <person name="Kim H."/>
            <person name="Joh K."/>
        </authorList>
    </citation>
    <scope>NUCLEOTIDE SEQUENCE [LARGE SCALE GENOMIC DNA]</scope>
    <source>
        <strain evidence="5 6">HMF4947</strain>
    </source>
</reference>
<dbReference type="PANTHER" id="PTHR44196">
    <property type="entry name" value="DEHYDROGENASE/REDUCTASE SDR FAMILY MEMBER 7B"/>
    <property type="match status" value="1"/>
</dbReference>
<dbReference type="GO" id="GO:0016491">
    <property type="term" value="F:oxidoreductase activity"/>
    <property type="evidence" value="ECO:0007669"/>
    <property type="project" value="UniProtKB-KW"/>
</dbReference>
<accession>A0A7K1TGQ5</accession>
<gene>
    <name evidence="5" type="ORF">GO988_14735</name>
</gene>
<dbReference type="InterPro" id="IPR002347">
    <property type="entry name" value="SDR_fam"/>
</dbReference>
<dbReference type="PANTHER" id="PTHR44196:SF1">
    <property type="entry name" value="DEHYDROGENASE_REDUCTASE SDR FAMILY MEMBER 7B"/>
    <property type="match status" value="1"/>
</dbReference>
<evidence type="ECO:0000256" key="2">
    <source>
        <dbReference type="ARBA" id="ARBA00023002"/>
    </source>
</evidence>
<name>A0A7K1TGQ5_9BACT</name>
<dbReference type="AlphaFoldDB" id="A0A7K1TGQ5"/>
<feature type="domain" description="Ketoreductase" evidence="4">
    <location>
        <begin position="6"/>
        <end position="182"/>
    </location>
</feature>
<organism evidence="5 6">
    <name type="scientific">Hymenobacter ginkgonis</name>
    <dbReference type="NCBI Taxonomy" id="2682976"/>
    <lineage>
        <taxon>Bacteria</taxon>
        <taxon>Pseudomonadati</taxon>
        <taxon>Bacteroidota</taxon>
        <taxon>Cytophagia</taxon>
        <taxon>Cytophagales</taxon>
        <taxon>Hymenobacteraceae</taxon>
        <taxon>Hymenobacter</taxon>
    </lineage>
</organism>
<dbReference type="SMART" id="SM00822">
    <property type="entry name" value="PKS_KR"/>
    <property type="match status" value="1"/>
</dbReference>
<dbReference type="GO" id="GO:0016020">
    <property type="term" value="C:membrane"/>
    <property type="evidence" value="ECO:0007669"/>
    <property type="project" value="TreeGrafter"/>
</dbReference>
<dbReference type="Pfam" id="PF00106">
    <property type="entry name" value="adh_short"/>
    <property type="match status" value="1"/>
</dbReference>
<evidence type="ECO:0000256" key="3">
    <source>
        <dbReference type="RuleBase" id="RU000363"/>
    </source>
</evidence>
<dbReference type="RefSeq" id="WP_157566753.1">
    <property type="nucleotide sequence ID" value="NZ_WQKZ01000003.1"/>
</dbReference>
<dbReference type="InterPro" id="IPR036291">
    <property type="entry name" value="NAD(P)-bd_dom_sf"/>
</dbReference>
<protein>
    <submittedName>
        <fullName evidence="5">SDR family NAD(P)-dependent oxidoreductase</fullName>
    </submittedName>
</protein>
<evidence type="ECO:0000313" key="5">
    <source>
        <dbReference type="EMBL" id="MVN77588.1"/>
    </source>
</evidence>
<dbReference type="InterPro" id="IPR057326">
    <property type="entry name" value="KR_dom"/>
</dbReference>
<evidence type="ECO:0000313" key="6">
    <source>
        <dbReference type="Proteomes" id="UP000441336"/>
    </source>
</evidence>
<dbReference type="PROSITE" id="PS00061">
    <property type="entry name" value="ADH_SHORT"/>
    <property type="match status" value="1"/>
</dbReference>
<dbReference type="InterPro" id="IPR020904">
    <property type="entry name" value="Sc_DH/Rdtase_CS"/>
</dbReference>
<keyword evidence="6" id="KW-1185">Reference proteome</keyword>
<dbReference type="PRINTS" id="PR00080">
    <property type="entry name" value="SDRFAMILY"/>
</dbReference>
<dbReference type="Gene3D" id="3.40.50.720">
    <property type="entry name" value="NAD(P)-binding Rossmann-like Domain"/>
    <property type="match status" value="1"/>
</dbReference>
<dbReference type="Proteomes" id="UP000441336">
    <property type="component" value="Unassembled WGS sequence"/>
</dbReference>
<evidence type="ECO:0000256" key="1">
    <source>
        <dbReference type="ARBA" id="ARBA00006484"/>
    </source>
</evidence>
<dbReference type="SUPFAM" id="SSF51735">
    <property type="entry name" value="NAD(P)-binding Rossmann-fold domains"/>
    <property type="match status" value="1"/>
</dbReference>
<keyword evidence="2" id="KW-0560">Oxidoreductase</keyword>
<comment type="caution">
    <text evidence="5">The sequence shown here is derived from an EMBL/GenBank/DDBJ whole genome shotgun (WGS) entry which is preliminary data.</text>
</comment>